<feature type="domain" description="Gingipain" evidence="1">
    <location>
        <begin position="406"/>
        <end position="764"/>
    </location>
</feature>
<reference evidence="3 4" key="1">
    <citation type="submission" date="2018-03" db="EMBL/GenBank/DDBJ databases">
        <title>Genomic Encyclopedia of Archaeal and Bacterial Type Strains, Phase II (KMG-II): from individual species to whole genera.</title>
        <authorList>
            <person name="Goeker M."/>
        </authorList>
    </citation>
    <scope>NUCLEOTIDE SEQUENCE [LARGE SCALE GENOMIC DNA]</scope>
    <source>
        <strain evidence="3 4">DSM 28354</strain>
    </source>
</reference>
<dbReference type="RefSeq" id="WP_106137680.1">
    <property type="nucleotide sequence ID" value="NZ_PVTE01000007.1"/>
</dbReference>
<evidence type="ECO:0000259" key="2">
    <source>
        <dbReference type="Pfam" id="PF13860"/>
    </source>
</evidence>
<evidence type="ECO:0000259" key="1">
    <source>
        <dbReference type="Pfam" id="PF01364"/>
    </source>
</evidence>
<dbReference type="InterPro" id="IPR029030">
    <property type="entry name" value="Caspase-like_dom_sf"/>
</dbReference>
<dbReference type="AlphaFoldDB" id="A0A2T0T343"/>
<evidence type="ECO:0000313" key="3">
    <source>
        <dbReference type="EMBL" id="PRY40053.1"/>
    </source>
</evidence>
<dbReference type="SUPFAM" id="SSF52129">
    <property type="entry name" value="Caspase-like"/>
    <property type="match status" value="1"/>
</dbReference>
<dbReference type="InterPro" id="IPR013783">
    <property type="entry name" value="Ig-like_fold"/>
</dbReference>
<dbReference type="Proteomes" id="UP000238375">
    <property type="component" value="Unassembled WGS sequence"/>
</dbReference>
<dbReference type="OrthoDB" id="9757650at2"/>
<sequence length="1118" mass="122744">MHHTYLTFILLLITRFGWGQSPRAGNEWIVYTQSYLKIPVVQPGLYRITPADLQRAGWPVSTIDPTAIQLFHRGTEQAIFVAGQTDGRLDADDYIDFYGQGNDGAPDSLLYRPASAMPHPYYSLFSDTTAYFLTYRLDGKSGKRMASYTDSDETGLTAESWHWAEERRVFTQTYPTGTIYPLGANAGNGAILSSYDTGEGWTGPILRPADRYDQLVNLIDYASAAGVRPRASWLVVGRTPTPHRMAFSAGATAGSLRALGAVTYDDYATSRFDTELFSSDLSATGSVVLTAQPGETSEEASVSYLSLRYPQRISVPGQTNQWLQLQTDSTGRSLLDLTSLPASTPILDISNPDAVTLIGSNTTDHWRGIVRATQTGRSLFVSHQPRSVPTLLPVRFRQITPARHNYLIVTHPLLRQPVGTIADPVQTYAAYRASLAGGSYDTLTVNIGELFDQFSYGERHPLAIRRFAAYMLSGGAGPKFMFLIGQSRDPQSIRKNASGPLLDLIPNIGWPGSDLGLVEGLNGEPANVPALPIGRLNAIRSPSVLDYLAKVQAHELLDEPALWRKNSLHLSGGRTPAELQTFRSYVDDFKGVIEQSYVGSRVTTVSKRTNDPVEILQIADMVNKGTGMISMFGHSSLAVSDIDISFVSDDRLGYRNKGRYPFLFANGCAAGNFYFGRSTFGTDWILTPDRGAILFLAHTHIGFPFALKTYADQLYSLLADSQFVTRPVGLVQREAIRRYLRASNTIYTATTAQQMTLQGDPAVAVFPFAQPDFAFLPRSLRVTDSRGDSLTVRSDSVVLTGIVANYGRTTNRPLTVRIRRYTAAGQLVRDYRLAQAAPLYADTLRWTVPNDKTATGPAFFELLLDPDDRIPERIETNNKAEISSAGSLDALPFPPDVVAPTLDVAFDGQHISDDAIVAPQPRIDVLLQDDNSRLLRSDTTNLELYLQRPCANSPCPYERLSLRGPGTSWTAAGTDNAFRLQYQPATPLPDGTYTFAVRGSDLSGNQAAPYQIQFTVYNRSELRSVTAYPNPFSRQIRLSLVLTGQIPPARLTLRLYDVAGHAVRTVSIPGRIGLNEWTWDGNDDAGNPLPAGLYLYQIDATGLPTTTVPLSGRLIHSP</sequence>
<keyword evidence="4" id="KW-1185">Reference proteome</keyword>
<protein>
    <submittedName>
        <fullName evidence="3">FlgD-like protein</fullName>
    </submittedName>
</protein>
<evidence type="ECO:0000313" key="4">
    <source>
        <dbReference type="Proteomes" id="UP000238375"/>
    </source>
</evidence>
<dbReference type="Pfam" id="PF13860">
    <property type="entry name" value="FlgD_ig"/>
    <property type="match status" value="1"/>
</dbReference>
<feature type="domain" description="FlgD/Vpr Ig-like" evidence="2">
    <location>
        <begin position="1046"/>
        <end position="1101"/>
    </location>
</feature>
<dbReference type="EMBL" id="PVTE01000007">
    <property type="protein sequence ID" value="PRY40053.1"/>
    <property type="molecule type" value="Genomic_DNA"/>
</dbReference>
<name>A0A2T0T343_9BACT</name>
<gene>
    <name evidence="3" type="ORF">CLV58_107147</name>
</gene>
<dbReference type="Pfam" id="PF01364">
    <property type="entry name" value="Peptidase_C25"/>
    <property type="match status" value="1"/>
</dbReference>
<dbReference type="Gene3D" id="2.60.40.10">
    <property type="entry name" value="Immunoglobulins"/>
    <property type="match status" value="2"/>
</dbReference>
<dbReference type="GO" id="GO:0006508">
    <property type="term" value="P:proteolysis"/>
    <property type="evidence" value="ECO:0007669"/>
    <property type="project" value="InterPro"/>
</dbReference>
<dbReference type="InterPro" id="IPR025965">
    <property type="entry name" value="FlgD/Vpr_Ig-like"/>
</dbReference>
<dbReference type="GO" id="GO:0008234">
    <property type="term" value="F:cysteine-type peptidase activity"/>
    <property type="evidence" value="ECO:0007669"/>
    <property type="project" value="InterPro"/>
</dbReference>
<dbReference type="Gene3D" id="2.60.40.4070">
    <property type="match status" value="1"/>
</dbReference>
<organism evidence="3 4">
    <name type="scientific">Spirosoma oryzae</name>
    <dbReference type="NCBI Taxonomy" id="1469603"/>
    <lineage>
        <taxon>Bacteria</taxon>
        <taxon>Pseudomonadati</taxon>
        <taxon>Bacteroidota</taxon>
        <taxon>Cytophagia</taxon>
        <taxon>Cytophagales</taxon>
        <taxon>Cytophagaceae</taxon>
        <taxon>Spirosoma</taxon>
    </lineage>
</organism>
<dbReference type="Gene3D" id="3.40.50.1460">
    <property type="match status" value="1"/>
</dbReference>
<proteinExistence type="predicted"/>
<dbReference type="CDD" id="cd02258">
    <property type="entry name" value="Peptidase_C25_N"/>
    <property type="match status" value="1"/>
</dbReference>
<dbReference type="InterPro" id="IPR001769">
    <property type="entry name" value="Gingipain"/>
</dbReference>
<comment type="caution">
    <text evidence="3">The sequence shown here is derived from an EMBL/GenBank/DDBJ whole genome shotgun (WGS) entry which is preliminary data.</text>
</comment>
<accession>A0A2T0T343</accession>